<organism evidence="3 4">
    <name type="scientific">Lacticaseibacillus baoqingensis</name>
    <dbReference type="NCBI Taxonomy" id="2486013"/>
    <lineage>
        <taxon>Bacteria</taxon>
        <taxon>Bacillati</taxon>
        <taxon>Bacillota</taxon>
        <taxon>Bacilli</taxon>
        <taxon>Lactobacillales</taxon>
        <taxon>Lactobacillaceae</taxon>
        <taxon>Lacticaseibacillus</taxon>
    </lineage>
</organism>
<name>A0ABW4E976_9LACO</name>
<dbReference type="Proteomes" id="UP001597252">
    <property type="component" value="Unassembled WGS sequence"/>
</dbReference>
<accession>A0ABW4E976</accession>
<dbReference type="EMBL" id="JBHTON010000025">
    <property type="protein sequence ID" value="MFD1485261.1"/>
    <property type="molecule type" value="Genomic_DNA"/>
</dbReference>
<keyword evidence="3" id="KW-0396">Initiation factor</keyword>
<proteinExistence type="predicted"/>
<protein>
    <submittedName>
        <fullName evidence="3">Replication initiation factor domain-containing protein</fullName>
    </submittedName>
</protein>
<dbReference type="RefSeq" id="WP_225419504.1">
    <property type="nucleotide sequence ID" value="NZ_JBHTON010000025.1"/>
</dbReference>
<gene>
    <name evidence="3" type="ORF">ACFQ5J_08470</name>
</gene>
<evidence type="ECO:0000313" key="4">
    <source>
        <dbReference type="Proteomes" id="UP001597252"/>
    </source>
</evidence>
<keyword evidence="4" id="KW-1185">Reference proteome</keyword>
<feature type="domain" description="Replication initiation protein-like C-terminal" evidence="1">
    <location>
        <begin position="148"/>
        <end position="329"/>
    </location>
</feature>
<dbReference type="GO" id="GO:0003743">
    <property type="term" value="F:translation initiation factor activity"/>
    <property type="evidence" value="ECO:0007669"/>
    <property type="project" value="UniProtKB-KW"/>
</dbReference>
<sequence>MSINTVLHQASTAMLKFATSRNFKEVNNIATSQPTTQNVLGKVDWLQIIFVNVQWQTVFSDVLLITPDCVTSEAGSLKHEEYDIVYACGSIRYYTTEDHGTRGTLVMSGQACTMYEWGMLASDTQQNVFQELALRIIELATNRAATFEISRLDLALDDYNTKPFFGIDTIIGKVRRKQFLSKGRSVQLVDSEFDKRTRSKTQQIGSRGSNCMFRFYEKGKELAHSLSGVDREQMLEEAPQIRLEAETRHDTAKSLLMAVAYMTQEQTLSNLIRGFVKTELNFYTSTDYRTVSRWWTNFLKPCFVPTIRRQKPRTDFDKSMYWFEHQGGFAITQALYFLVSHQMIVPPTLLAEDPEYLWNSELANKLIDFVIINDRPDLVPLIQRRIKKPLTPEQ</sequence>
<dbReference type="InterPro" id="IPR003491">
    <property type="entry name" value="REP-like_C"/>
</dbReference>
<evidence type="ECO:0000259" key="1">
    <source>
        <dbReference type="Pfam" id="PF02486"/>
    </source>
</evidence>
<feature type="domain" description="Rolling Circle replication initiation protein N-terminal" evidence="2">
    <location>
        <begin position="42"/>
        <end position="123"/>
    </location>
</feature>
<comment type="caution">
    <text evidence="3">The sequence shown here is derived from an EMBL/GenBank/DDBJ whole genome shotgun (WGS) entry which is preliminary data.</text>
</comment>
<evidence type="ECO:0000313" key="3">
    <source>
        <dbReference type="EMBL" id="MFD1485261.1"/>
    </source>
</evidence>
<dbReference type="Pfam" id="PF02486">
    <property type="entry name" value="Rep_trans"/>
    <property type="match status" value="1"/>
</dbReference>
<dbReference type="Pfam" id="PF18106">
    <property type="entry name" value="Rol_Rep_N"/>
    <property type="match status" value="1"/>
</dbReference>
<evidence type="ECO:0000259" key="2">
    <source>
        <dbReference type="Pfam" id="PF18106"/>
    </source>
</evidence>
<reference evidence="4" key="1">
    <citation type="journal article" date="2019" name="Int. J. Syst. Evol. Microbiol.">
        <title>The Global Catalogue of Microorganisms (GCM) 10K type strain sequencing project: providing services to taxonomists for standard genome sequencing and annotation.</title>
        <authorList>
            <consortium name="The Broad Institute Genomics Platform"/>
            <consortium name="The Broad Institute Genome Sequencing Center for Infectious Disease"/>
            <person name="Wu L."/>
            <person name="Ma J."/>
        </authorList>
    </citation>
    <scope>NUCLEOTIDE SEQUENCE [LARGE SCALE GENOMIC DNA]</scope>
    <source>
        <strain evidence="4">CCM 8903</strain>
    </source>
</reference>
<keyword evidence="3" id="KW-0648">Protein biosynthesis</keyword>
<dbReference type="InterPro" id="IPR040819">
    <property type="entry name" value="Rol_Rep_N"/>
</dbReference>